<feature type="compositionally biased region" description="Acidic residues" evidence="8">
    <location>
        <begin position="143"/>
        <end position="184"/>
    </location>
</feature>
<feature type="active site" description="Charge relay system" evidence="5 6">
    <location>
        <position position="344"/>
    </location>
</feature>
<name>A0AA46AJ65_9CLOT</name>
<evidence type="ECO:0000256" key="3">
    <source>
        <dbReference type="ARBA" id="ARBA00022801"/>
    </source>
</evidence>
<evidence type="ECO:0000256" key="2">
    <source>
        <dbReference type="ARBA" id="ARBA00022670"/>
    </source>
</evidence>
<dbReference type="InterPro" id="IPR000209">
    <property type="entry name" value="Peptidase_S8/S53_dom"/>
</dbReference>
<evidence type="ECO:0000256" key="8">
    <source>
        <dbReference type="SAM" id="MobiDB-lite"/>
    </source>
</evidence>
<dbReference type="Pfam" id="PF00082">
    <property type="entry name" value="Peptidase_S8"/>
    <property type="match status" value="1"/>
</dbReference>
<dbReference type="InterPro" id="IPR023827">
    <property type="entry name" value="Peptidase_S8_Asp-AS"/>
</dbReference>
<evidence type="ECO:0000256" key="6">
    <source>
        <dbReference type="PROSITE-ProRule" id="PRU01240"/>
    </source>
</evidence>
<keyword evidence="4 6" id="KW-0720">Serine protease</keyword>
<dbReference type="PROSITE" id="PS00136">
    <property type="entry name" value="SUBTILASE_ASP"/>
    <property type="match status" value="1"/>
</dbReference>
<dbReference type="Gene3D" id="3.40.50.200">
    <property type="entry name" value="Peptidase S8/S53 domain"/>
    <property type="match status" value="1"/>
</dbReference>
<dbReference type="EMBL" id="FXUF01000006">
    <property type="protein sequence ID" value="SMP57016.1"/>
    <property type="molecule type" value="Genomic_DNA"/>
</dbReference>
<evidence type="ECO:0000313" key="11">
    <source>
        <dbReference type="Proteomes" id="UP001158066"/>
    </source>
</evidence>
<dbReference type="InterPro" id="IPR023828">
    <property type="entry name" value="Peptidase_S8_Ser-AS"/>
</dbReference>
<gene>
    <name evidence="10" type="ORF">SAMN06296020_106124</name>
</gene>
<feature type="active site" description="Charge relay system" evidence="5 6">
    <location>
        <position position="543"/>
    </location>
</feature>
<dbReference type="Proteomes" id="UP001158066">
    <property type="component" value="Unassembled WGS sequence"/>
</dbReference>
<comment type="similarity">
    <text evidence="1 6 7">Belongs to the peptidase S8 family.</text>
</comment>
<feature type="domain" description="Peptidase S8/S53" evidence="9">
    <location>
        <begin position="338"/>
        <end position="591"/>
    </location>
</feature>
<protein>
    <submittedName>
        <fullName evidence="10">Serine protease, subtilisin family</fullName>
    </submittedName>
</protein>
<dbReference type="RefSeq" id="WP_283409292.1">
    <property type="nucleotide sequence ID" value="NZ_FXUF01000006.1"/>
</dbReference>
<dbReference type="GO" id="GO:0006508">
    <property type="term" value="P:proteolysis"/>
    <property type="evidence" value="ECO:0007669"/>
    <property type="project" value="UniProtKB-KW"/>
</dbReference>
<dbReference type="PANTHER" id="PTHR43806">
    <property type="entry name" value="PEPTIDASE S8"/>
    <property type="match status" value="1"/>
</dbReference>
<keyword evidence="3 6" id="KW-0378">Hydrolase</keyword>
<dbReference type="PROSITE" id="PS00137">
    <property type="entry name" value="SUBTILASE_HIS"/>
    <property type="match status" value="1"/>
</dbReference>
<dbReference type="PROSITE" id="PS00138">
    <property type="entry name" value="SUBTILASE_SER"/>
    <property type="match status" value="1"/>
</dbReference>
<comment type="caution">
    <text evidence="10">The sequence shown here is derived from an EMBL/GenBank/DDBJ whole genome shotgun (WGS) entry which is preliminary data.</text>
</comment>
<evidence type="ECO:0000259" key="9">
    <source>
        <dbReference type="Pfam" id="PF00082"/>
    </source>
</evidence>
<feature type="active site" description="Charge relay system" evidence="5 6">
    <location>
        <position position="378"/>
    </location>
</feature>
<evidence type="ECO:0000256" key="1">
    <source>
        <dbReference type="ARBA" id="ARBA00011073"/>
    </source>
</evidence>
<dbReference type="PROSITE" id="PS51892">
    <property type="entry name" value="SUBTILASE"/>
    <property type="match status" value="1"/>
</dbReference>
<accession>A0AA46AJ65</accession>
<organism evidence="10 11">
    <name type="scientific">Anoxynatronum buryatiense</name>
    <dbReference type="NCBI Taxonomy" id="489973"/>
    <lineage>
        <taxon>Bacteria</taxon>
        <taxon>Bacillati</taxon>
        <taxon>Bacillota</taxon>
        <taxon>Clostridia</taxon>
        <taxon>Eubacteriales</taxon>
        <taxon>Clostridiaceae</taxon>
        <taxon>Anoxynatronum</taxon>
    </lineage>
</organism>
<keyword evidence="2 6" id="KW-0645">Protease</keyword>
<dbReference type="GO" id="GO:0004252">
    <property type="term" value="F:serine-type endopeptidase activity"/>
    <property type="evidence" value="ECO:0007669"/>
    <property type="project" value="UniProtKB-UniRule"/>
</dbReference>
<dbReference type="InterPro" id="IPR036852">
    <property type="entry name" value="Peptidase_S8/S53_dom_sf"/>
</dbReference>
<dbReference type="PANTHER" id="PTHR43806:SF11">
    <property type="entry name" value="CEREVISIN-RELATED"/>
    <property type="match status" value="1"/>
</dbReference>
<dbReference type="InterPro" id="IPR015500">
    <property type="entry name" value="Peptidase_S8_subtilisin-rel"/>
</dbReference>
<evidence type="ECO:0000256" key="5">
    <source>
        <dbReference type="PIRSR" id="PIRSR615500-1"/>
    </source>
</evidence>
<evidence type="ECO:0000313" key="10">
    <source>
        <dbReference type="EMBL" id="SMP57016.1"/>
    </source>
</evidence>
<evidence type="ECO:0000256" key="4">
    <source>
        <dbReference type="ARBA" id="ARBA00022825"/>
    </source>
</evidence>
<dbReference type="AlphaFoldDB" id="A0AA46AJ65"/>
<feature type="compositionally biased region" description="Acidic residues" evidence="8">
    <location>
        <begin position="122"/>
        <end position="134"/>
    </location>
</feature>
<evidence type="ECO:0000256" key="7">
    <source>
        <dbReference type="RuleBase" id="RU003355"/>
    </source>
</evidence>
<keyword evidence="11" id="KW-1185">Reference proteome</keyword>
<dbReference type="InterPro" id="IPR022398">
    <property type="entry name" value="Peptidase_S8_His-AS"/>
</dbReference>
<dbReference type="InterPro" id="IPR050131">
    <property type="entry name" value="Peptidase_S8_subtilisin-like"/>
</dbReference>
<sequence>MKMMLHRNKLIPALLSFLLLFNSFWVNTLPIAYALDTATTSTTLDEPLEPFEASAFATIDDFNQWMKTLLEKEESFPDLLLDLDFLLQKNQLQANEETHALATALRGLGAVVIWDGFIPDSEVEDDVEGTDPETPETGMLEELPMDMPDEQPETSAPEDVEEEMASGEDEPVSPEADEEKDGFEEVDGLPEEGVELKDLTDWVEIPVEPYGPAAQGLLRMQEARGPPSTDKSEWLLVTYDRPQGQMRLMSAQAIDKIERLQQISSHTDLVIPQSSEDRETLMDDLALNPNVIAVEENQPISLMAVNDPLYATQWYLPRVKASEAWTTIVTSGRTLSPVKVAVLDTGVQANHPDLTGRIAAGGFNYTNSTSNPADGHGHGTRVSGIIAASTNNSTGMAGVAYTWPVSILPLKVLDDAGNGSNVHMIAAIDYAVQQGAHVINLSLGRNTGGAIIAEETAINNAVAAGVTVIAAAGNFYSTSLVYPAAYANAINVGATSNDAANTRASFSNYNSTVDLVAPGVGMVTTDIGSTYTTTSTPTANGTSFSAPIVSGMAAVLKGLDPSVTPAGIKNILTTTATDLGPAGKDNEYGWGLVNFVASVDSLIENSSPTQVTSLSFSSDLPSPQSLGQTIALTAQSSGSSNPLYRFYVHNQDTGSWVLVQSYGSQNFYNWTPTVPGFYTLVVHAKDAFSSSSWDMQRGLSFEVSSAQKVTSLSFSSDLPSPQSLGQTIALTAQSSGSSNPLYRFYVHNQDTGSWVLVQSYGSQNFYNWTPTVPGFYTLVVHAKDAFSSSSWDMQRGLSFEVSSAQN</sequence>
<feature type="region of interest" description="Disordered" evidence="8">
    <location>
        <begin position="122"/>
        <end position="184"/>
    </location>
</feature>
<proteinExistence type="inferred from homology"/>
<reference evidence="10" key="1">
    <citation type="submission" date="2017-05" db="EMBL/GenBank/DDBJ databases">
        <authorList>
            <person name="Varghese N."/>
            <person name="Submissions S."/>
        </authorList>
    </citation>
    <scope>NUCLEOTIDE SEQUENCE</scope>
    <source>
        <strain evidence="10">Su22</strain>
    </source>
</reference>
<dbReference type="PRINTS" id="PR00723">
    <property type="entry name" value="SUBTILISIN"/>
</dbReference>
<dbReference type="SUPFAM" id="SSF52743">
    <property type="entry name" value="Subtilisin-like"/>
    <property type="match status" value="1"/>
</dbReference>